<feature type="domain" description="Helix-turn-helix" evidence="1">
    <location>
        <begin position="22"/>
        <end position="68"/>
    </location>
</feature>
<protein>
    <recommendedName>
        <fullName evidence="1">Helix-turn-helix domain-containing protein</fullName>
    </recommendedName>
</protein>
<dbReference type="AlphaFoldDB" id="A0A644U803"/>
<comment type="caution">
    <text evidence="2">The sequence shown here is derived from an EMBL/GenBank/DDBJ whole genome shotgun (WGS) entry which is preliminary data.</text>
</comment>
<evidence type="ECO:0000313" key="2">
    <source>
        <dbReference type="EMBL" id="MPL75068.1"/>
    </source>
</evidence>
<dbReference type="Pfam" id="PF12728">
    <property type="entry name" value="HTH_17"/>
    <property type="match status" value="1"/>
</dbReference>
<dbReference type="EMBL" id="VSSQ01000085">
    <property type="protein sequence ID" value="MPL75068.1"/>
    <property type="molecule type" value="Genomic_DNA"/>
</dbReference>
<name>A0A644U803_9ZZZZ</name>
<evidence type="ECO:0000259" key="1">
    <source>
        <dbReference type="Pfam" id="PF12728"/>
    </source>
</evidence>
<gene>
    <name evidence="2" type="ORF">SDC9_20889</name>
</gene>
<organism evidence="2">
    <name type="scientific">bioreactor metagenome</name>
    <dbReference type="NCBI Taxonomy" id="1076179"/>
    <lineage>
        <taxon>unclassified sequences</taxon>
        <taxon>metagenomes</taxon>
        <taxon>ecological metagenomes</taxon>
    </lineage>
</organism>
<reference evidence="2" key="1">
    <citation type="submission" date="2019-08" db="EMBL/GenBank/DDBJ databases">
        <authorList>
            <person name="Kucharzyk K."/>
            <person name="Murdoch R.W."/>
            <person name="Higgins S."/>
            <person name="Loffler F."/>
        </authorList>
    </citation>
    <scope>NUCLEOTIDE SEQUENCE</scope>
</reference>
<sequence>MNKKSIQQNIIIPDGIGFELLYVAEAASMLRVGVSVIYKLIRSGKLQAIKIGQAWKIPRASIQDYVASLSNE</sequence>
<proteinExistence type="predicted"/>
<dbReference type="NCBIfam" id="TIGR01764">
    <property type="entry name" value="excise"/>
    <property type="match status" value="1"/>
</dbReference>
<dbReference type="InterPro" id="IPR041657">
    <property type="entry name" value="HTH_17"/>
</dbReference>
<dbReference type="GO" id="GO:0003677">
    <property type="term" value="F:DNA binding"/>
    <property type="evidence" value="ECO:0007669"/>
    <property type="project" value="InterPro"/>
</dbReference>
<accession>A0A644U803</accession>
<dbReference type="InterPro" id="IPR010093">
    <property type="entry name" value="SinI_DNA-bd"/>
</dbReference>